<accession>A0ABY3R1V8</accession>
<dbReference type="Proteomes" id="UP001430990">
    <property type="component" value="Plasmid pCC829_3"/>
</dbReference>
<reference evidence="1" key="1">
    <citation type="submission" date="2021-11" db="EMBL/GenBank/DDBJ databases">
        <title>Australian commercial rhizobial inoculants.</title>
        <authorList>
            <person name="Kohlmeier M.G."/>
            <person name="O'Hara G.W."/>
            <person name="Colombi E."/>
            <person name="Ramsay J.P."/>
            <person name="Terpolilli J."/>
        </authorList>
    </citation>
    <scope>NUCLEOTIDE SEQUENCE</scope>
    <source>
        <strain evidence="1">CC829</strain>
        <plasmid evidence="1">pCC829_3</plasmid>
    </source>
</reference>
<dbReference type="EMBL" id="CP088103">
    <property type="protein sequence ID" value="UFW92245.1"/>
    <property type="molecule type" value="Genomic_DNA"/>
</dbReference>
<proteinExistence type="predicted"/>
<protein>
    <submittedName>
        <fullName evidence="1">Uncharacterized protein</fullName>
    </submittedName>
</protein>
<sequence length="132" mass="14841">MAVGAKKRLDVSSGSKLAFVSLRYVLDFMVRTPVREVRGFDADLFYVHNAFRAPGRLQQDELGRPKADVHRDRYDNFRHGLSLKQKYIDAACPEELDGVTFAFVCVDKGSSRAAIFDLLLSKKIPFIDVGMA</sequence>
<name>A0ABY3R1V8_9BRAD</name>
<gene>
    <name evidence="1" type="ORF">BjapCC829_49960</name>
</gene>
<geneLocation type="plasmid" evidence="1 2">
    <name>pCC829_3</name>
</geneLocation>
<dbReference type="SUPFAM" id="SSF69572">
    <property type="entry name" value="Activating enzymes of the ubiquitin-like proteins"/>
    <property type="match status" value="1"/>
</dbReference>
<organism evidence="1 2">
    <name type="scientific">Bradyrhizobium barranii</name>
    <dbReference type="NCBI Taxonomy" id="2992140"/>
    <lineage>
        <taxon>Bacteria</taxon>
        <taxon>Pseudomonadati</taxon>
        <taxon>Pseudomonadota</taxon>
        <taxon>Alphaproteobacteria</taxon>
        <taxon>Hyphomicrobiales</taxon>
        <taxon>Nitrobacteraceae</taxon>
        <taxon>Bradyrhizobium</taxon>
    </lineage>
</organism>
<evidence type="ECO:0000313" key="2">
    <source>
        <dbReference type="Proteomes" id="UP001430990"/>
    </source>
</evidence>
<dbReference type="Gene3D" id="3.40.50.720">
    <property type="entry name" value="NAD(P)-binding Rossmann-like Domain"/>
    <property type="match status" value="1"/>
</dbReference>
<evidence type="ECO:0000313" key="1">
    <source>
        <dbReference type="EMBL" id="UFW92245.1"/>
    </source>
</evidence>
<keyword evidence="2" id="KW-1185">Reference proteome</keyword>
<keyword evidence="1" id="KW-0614">Plasmid</keyword>
<dbReference type="RefSeq" id="WP_231146030.1">
    <property type="nucleotide sequence ID" value="NZ_CP088103.1"/>
</dbReference>
<dbReference type="InterPro" id="IPR035985">
    <property type="entry name" value="Ubiquitin-activating_enz"/>
</dbReference>
<dbReference type="CDD" id="cd01483">
    <property type="entry name" value="E1_enzyme_family"/>
    <property type="match status" value="1"/>
</dbReference>